<dbReference type="EMBL" id="AKKU01000017">
    <property type="protein sequence ID" value="EIW88638.1"/>
    <property type="molecule type" value="Genomic_DNA"/>
</dbReference>
<comment type="function">
    <text evidence="6">May nick specific sequences that contain T:G mispairs resulting from m5C-deamination.</text>
</comment>
<dbReference type="PIRSF" id="PIRSF018267">
    <property type="entry name" value="VSR_endonuc"/>
    <property type="match status" value="1"/>
</dbReference>
<dbReference type="Proteomes" id="UP000035062">
    <property type="component" value="Unassembled WGS sequence"/>
</dbReference>
<reference evidence="7 8" key="1">
    <citation type="journal article" date="2012" name="J. Bacteriol.">
        <title>Genome Sequence of Pectin-Degrading Alishewanella agri, Isolated from Landfill Soil.</title>
        <authorList>
            <person name="Kim J."/>
            <person name="Jung J."/>
            <person name="Sung J.S."/>
            <person name="Chun J."/>
            <person name="Park W."/>
        </authorList>
    </citation>
    <scope>NUCLEOTIDE SEQUENCE [LARGE SCALE GENOMIC DNA]</scope>
    <source>
        <strain evidence="7 8">BL06</strain>
    </source>
</reference>
<dbReference type="Gene3D" id="3.40.960.10">
    <property type="entry name" value="VSR Endonuclease"/>
    <property type="match status" value="1"/>
</dbReference>
<organism evidence="7 8">
    <name type="scientific">Alishewanella agri BL06</name>
    <dbReference type="NCBI Taxonomy" id="1195246"/>
    <lineage>
        <taxon>Bacteria</taxon>
        <taxon>Pseudomonadati</taxon>
        <taxon>Pseudomonadota</taxon>
        <taxon>Gammaproteobacteria</taxon>
        <taxon>Alteromonadales</taxon>
        <taxon>Alteromonadaceae</taxon>
        <taxon>Alishewanella</taxon>
    </lineage>
</organism>
<dbReference type="PATRIC" id="fig|1195246.3.peg.2079"/>
<dbReference type="eggNOG" id="COG3727">
    <property type="taxonomic scope" value="Bacteria"/>
</dbReference>
<dbReference type="InterPro" id="IPR004603">
    <property type="entry name" value="DNA_mismatch_endonuc_vsr"/>
</dbReference>
<dbReference type="EC" id="3.1.-.-" evidence="6"/>
<dbReference type="GO" id="GO:0016787">
    <property type="term" value="F:hydrolase activity"/>
    <property type="evidence" value="ECO:0007669"/>
    <property type="project" value="UniProtKB-KW"/>
</dbReference>
<dbReference type="InterPro" id="IPR011335">
    <property type="entry name" value="Restrct_endonuc-II-like"/>
</dbReference>
<evidence type="ECO:0000256" key="4">
    <source>
        <dbReference type="ARBA" id="ARBA00022801"/>
    </source>
</evidence>
<dbReference type="STRING" id="1195246.AGRI_10501"/>
<keyword evidence="3 6" id="KW-0227">DNA damage</keyword>
<protein>
    <recommendedName>
        <fullName evidence="6">Very short patch repair endonuclease</fullName>
        <ecNumber evidence="6">3.1.-.-</ecNumber>
    </recommendedName>
</protein>
<evidence type="ECO:0000256" key="5">
    <source>
        <dbReference type="ARBA" id="ARBA00023204"/>
    </source>
</evidence>
<comment type="similarity">
    <text evidence="6">Belongs to the vsr family.</text>
</comment>
<keyword evidence="4 6" id="KW-0378">Hydrolase</keyword>
<evidence type="ECO:0000313" key="7">
    <source>
        <dbReference type="EMBL" id="EIW88638.1"/>
    </source>
</evidence>
<dbReference type="NCBIfam" id="TIGR00632">
    <property type="entry name" value="vsr"/>
    <property type="match status" value="1"/>
</dbReference>
<keyword evidence="1 6" id="KW-0540">Nuclease</keyword>
<proteinExistence type="inferred from homology"/>
<gene>
    <name evidence="7" type="ORF">AGRI_10501</name>
</gene>
<comment type="caution">
    <text evidence="7">The sequence shown here is derived from an EMBL/GenBank/DDBJ whole genome shotgun (WGS) entry which is preliminary data.</text>
</comment>
<dbReference type="CDD" id="cd00221">
    <property type="entry name" value="Vsr"/>
    <property type="match status" value="1"/>
</dbReference>
<evidence type="ECO:0000313" key="8">
    <source>
        <dbReference type="Proteomes" id="UP000035062"/>
    </source>
</evidence>
<dbReference type="SUPFAM" id="SSF52980">
    <property type="entry name" value="Restriction endonuclease-like"/>
    <property type="match status" value="1"/>
</dbReference>
<dbReference type="GO" id="GO:0006298">
    <property type="term" value="P:mismatch repair"/>
    <property type="evidence" value="ECO:0007669"/>
    <property type="project" value="UniProtKB-UniRule"/>
</dbReference>
<evidence type="ECO:0000256" key="1">
    <source>
        <dbReference type="ARBA" id="ARBA00022722"/>
    </source>
</evidence>
<sequence>MTAIKNRDTRPEMLVRRSLHRAGFRYRFHVSSLPGKPDLVFPRYKAVLFVQGCFWHQHQCAMFHWPKTRAGWWRQKITANRAHDEAVQDKLRELGWWVMLVWECALKGKNKLPKEQLVLEVSDWLRTGGSFAEVPEVLV</sequence>
<evidence type="ECO:0000256" key="3">
    <source>
        <dbReference type="ARBA" id="ARBA00022763"/>
    </source>
</evidence>
<dbReference type="Pfam" id="PF03852">
    <property type="entry name" value="Vsr"/>
    <property type="match status" value="1"/>
</dbReference>
<evidence type="ECO:0000256" key="6">
    <source>
        <dbReference type="PIRNR" id="PIRNR018267"/>
    </source>
</evidence>
<keyword evidence="2 6" id="KW-0255">Endonuclease</keyword>
<keyword evidence="8" id="KW-1185">Reference proteome</keyword>
<name>I8U9I6_9ALTE</name>
<dbReference type="AlphaFoldDB" id="I8U9I6"/>
<keyword evidence="5 6" id="KW-0234">DNA repair</keyword>
<evidence type="ECO:0000256" key="2">
    <source>
        <dbReference type="ARBA" id="ARBA00022759"/>
    </source>
</evidence>
<dbReference type="GO" id="GO:0004519">
    <property type="term" value="F:endonuclease activity"/>
    <property type="evidence" value="ECO:0007669"/>
    <property type="project" value="UniProtKB-KW"/>
</dbReference>
<accession>I8U9I6</accession>